<organism evidence="1 2">
    <name type="scientific">Endocarpon pusillum</name>
    <dbReference type="NCBI Taxonomy" id="364733"/>
    <lineage>
        <taxon>Eukaryota</taxon>
        <taxon>Fungi</taxon>
        <taxon>Dikarya</taxon>
        <taxon>Ascomycota</taxon>
        <taxon>Pezizomycotina</taxon>
        <taxon>Eurotiomycetes</taxon>
        <taxon>Chaetothyriomycetidae</taxon>
        <taxon>Verrucariales</taxon>
        <taxon>Verrucariaceae</taxon>
        <taxon>Endocarpon</taxon>
    </lineage>
</organism>
<evidence type="ECO:0000313" key="1">
    <source>
        <dbReference type="EMBL" id="KAF7509272.1"/>
    </source>
</evidence>
<evidence type="ECO:0000313" key="2">
    <source>
        <dbReference type="Proteomes" id="UP000606974"/>
    </source>
</evidence>
<dbReference type="Proteomes" id="UP000606974">
    <property type="component" value="Unassembled WGS sequence"/>
</dbReference>
<name>A0A8H7ALS2_9EURO</name>
<reference evidence="1" key="1">
    <citation type="submission" date="2020-02" db="EMBL/GenBank/DDBJ databases">
        <authorList>
            <person name="Palmer J.M."/>
        </authorList>
    </citation>
    <scope>NUCLEOTIDE SEQUENCE</scope>
    <source>
        <strain evidence="1">EPUS1.4</strain>
        <tissue evidence="1">Thallus</tissue>
    </source>
</reference>
<keyword evidence="2" id="KW-1185">Reference proteome</keyword>
<proteinExistence type="predicted"/>
<sequence length="210" mass="24198">MLRITAQQQYLNDAKQRYQERCLKLVGKYPNLRNEDYKRWCPYPNPDSSRVACIQFSAHFPHAPVTVNRFNDADSLSTFLAEEPRPTDRRLFILESFNDKIRDLVSLKLDVDPQVFHRHTRVAIWESARTNAGNTPLLPSLIDSGRSWAMLYSQLIHLNLEKQEFTHRCLGSERHIASSRYDGKLDGVGSISCKISFSGTRRGQLGWDGM</sequence>
<protein>
    <submittedName>
        <fullName evidence="1">Uncharacterized protein</fullName>
    </submittedName>
</protein>
<accession>A0A8H7ALS2</accession>
<comment type="caution">
    <text evidence="1">The sequence shown here is derived from an EMBL/GenBank/DDBJ whole genome shotgun (WGS) entry which is preliminary data.</text>
</comment>
<dbReference type="EMBL" id="JAACFV010000043">
    <property type="protein sequence ID" value="KAF7509272.1"/>
    <property type="molecule type" value="Genomic_DNA"/>
</dbReference>
<dbReference type="AlphaFoldDB" id="A0A8H7ALS2"/>
<gene>
    <name evidence="1" type="ORF">GJ744_008166</name>
</gene>